<evidence type="ECO:0000256" key="1">
    <source>
        <dbReference type="ARBA" id="ARBA00010211"/>
    </source>
</evidence>
<proteinExistence type="inferred from homology"/>
<dbReference type="PANTHER" id="PTHR42796:SF4">
    <property type="entry name" value="FUMARYLACETOACETATE HYDROLASE DOMAIN-CONTAINING PROTEIN 2A"/>
    <property type="match status" value="1"/>
</dbReference>
<comment type="caution">
    <text evidence="4">The sequence shown here is derived from an EMBL/GenBank/DDBJ whole genome shotgun (WGS) entry which is preliminary data.</text>
</comment>
<dbReference type="SUPFAM" id="SSF56529">
    <property type="entry name" value="FAH"/>
    <property type="match status" value="1"/>
</dbReference>
<dbReference type="RefSeq" id="WP_131898919.1">
    <property type="nucleotide sequence ID" value="NZ_SMKU01000194.1"/>
</dbReference>
<evidence type="ECO:0000256" key="2">
    <source>
        <dbReference type="ARBA" id="ARBA00022723"/>
    </source>
</evidence>
<feature type="domain" description="Fumarylacetoacetase-like C-terminal" evidence="3">
    <location>
        <begin position="68"/>
        <end position="271"/>
    </location>
</feature>
<sequence length="274" mass="28623">MRLLTFRTEDGTRAGRLDGTGVTPLDAPDVGALLAAGADWRDRAAAAAGRPVPLGDLDLAPVVPNPSKIICVGLNYKEHIAETGHDTPEHPTLFAKFARSLIGASDEIVLPAASTAMDWEAELAIVIGRTVRAAGRDAARAAIAGYTVANDVSARDFQRRTTQWLQGKTFDSTTPLGPALVTGDEVGDAADLEITCAVDGETMQRGRTSDMLFPPDEIVSYVSGIVTLDPGDVLLTGTPPGIGDSRTPPVRLRAGNVVMTEVEGLGVLGNRCAG</sequence>
<dbReference type="AlphaFoldDB" id="A0A4R5B033"/>
<comment type="similarity">
    <text evidence="1">Belongs to the FAH family.</text>
</comment>
<dbReference type="PANTHER" id="PTHR42796">
    <property type="entry name" value="FUMARYLACETOACETATE HYDROLASE DOMAIN-CONTAINING PROTEIN 2A-RELATED"/>
    <property type="match status" value="1"/>
</dbReference>
<dbReference type="InterPro" id="IPR051121">
    <property type="entry name" value="FAH"/>
</dbReference>
<organism evidence="4 5">
    <name type="scientific">Actinomadura rubrisoli</name>
    <dbReference type="NCBI Taxonomy" id="2530368"/>
    <lineage>
        <taxon>Bacteria</taxon>
        <taxon>Bacillati</taxon>
        <taxon>Actinomycetota</taxon>
        <taxon>Actinomycetes</taxon>
        <taxon>Streptosporangiales</taxon>
        <taxon>Thermomonosporaceae</taxon>
        <taxon>Actinomadura</taxon>
    </lineage>
</organism>
<protein>
    <submittedName>
        <fullName evidence="4">FAA hydrolase family protein</fullName>
    </submittedName>
</protein>
<dbReference type="FunFam" id="3.90.850.10:FF:000002">
    <property type="entry name" value="2-hydroxyhepta-2,4-diene-1,7-dioate isomerase"/>
    <property type="match status" value="1"/>
</dbReference>
<dbReference type="InterPro" id="IPR011234">
    <property type="entry name" value="Fumarylacetoacetase-like_C"/>
</dbReference>
<dbReference type="GO" id="GO:0019752">
    <property type="term" value="P:carboxylic acid metabolic process"/>
    <property type="evidence" value="ECO:0007669"/>
    <property type="project" value="UniProtKB-ARBA"/>
</dbReference>
<evidence type="ECO:0000259" key="3">
    <source>
        <dbReference type="Pfam" id="PF01557"/>
    </source>
</evidence>
<keyword evidence="5" id="KW-1185">Reference proteome</keyword>
<evidence type="ECO:0000313" key="5">
    <source>
        <dbReference type="Proteomes" id="UP000294513"/>
    </source>
</evidence>
<dbReference type="Gene3D" id="3.90.850.10">
    <property type="entry name" value="Fumarylacetoacetase-like, C-terminal domain"/>
    <property type="match status" value="1"/>
</dbReference>
<dbReference type="GO" id="GO:0016787">
    <property type="term" value="F:hydrolase activity"/>
    <property type="evidence" value="ECO:0007669"/>
    <property type="project" value="UniProtKB-KW"/>
</dbReference>
<dbReference type="OrthoDB" id="9805307at2"/>
<gene>
    <name evidence="4" type="ORF">E1298_29350</name>
</gene>
<name>A0A4R5B033_9ACTN</name>
<dbReference type="Proteomes" id="UP000294513">
    <property type="component" value="Unassembled WGS sequence"/>
</dbReference>
<dbReference type="Pfam" id="PF01557">
    <property type="entry name" value="FAA_hydrolase"/>
    <property type="match status" value="1"/>
</dbReference>
<accession>A0A4R5B033</accession>
<keyword evidence="4" id="KW-0378">Hydrolase</keyword>
<dbReference type="InterPro" id="IPR036663">
    <property type="entry name" value="Fumarylacetoacetase_C_sf"/>
</dbReference>
<reference evidence="4 5" key="1">
    <citation type="submission" date="2019-03" db="EMBL/GenBank/DDBJ databases">
        <title>Draft genome sequences of novel Actinobacteria.</title>
        <authorList>
            <person name="Sahin N."/>
            <person name="Ay H."/>
            <person name="Saygin H."/>
        </authorList>
    </citation>
    <scope>NUCLEOTIDE SEQUENCE [LARGE SCALE GENOMIC DNA]</scope>
    <source>
        <strain evidence="4 5">H3C3</strain>
    </source>
</reference>
<keyword evidence="2" id="KW-0479">Metal-binding</keyword>
<dbReference type="GO" id="GO:0016853">
    <property type="term" value="F:isomerase activity"/>
    <property type="evidence" value="ECO:0007669"/>
    <property type="project" value="UniProtKB-ARBA"/>
</dbReference>
<dbReference type="GO" id="GO:0046872">
    <property type="term" value="F:metal ion binding"/>
    <property type="evidence" value="ECO:0007669"/>
    <property type="project" value="UniProtKB-KW"/>
</dbReference>
<dbReference type="EMBL" id="SMKU01000194">
    <property type="protein sequence ID" value="TDD77879.1"/>
    <property type="molecule type" value="Genomic_DNA"/>
</dbReference>
<evidence type="ECO:0000313" key="4">
    <source>
        <dbReference type="EMBL" id="TDD77879.1"/>
    </source>
</evidence>